<dbReference type="HAMAP" id="MF_00815">
    <property type="entry name" value="ATP_synth_gamma_bact"/>
    <property type="match status" value="1"/>
</dbReference>
<dbReference type="PANTHER" id="PTHR11693">
    <property type="entry name" value="ATP SYNTHASE GAMMA CHAIN"/>
    <property type="match status" value="1"/>
</dbReference>
<dbReference type="Gene3D" id="1.10.287.80">
    <property type="entry name" value="ATP synthase, gamma subunit, helix hairpin domain"/>
    <property type="match status" value="1"/>
</dbReference>
<keyword evidence="5 10" id="KW-0375">Hydrogen ion transport</keyword>
<dbReference type="InterPro" id="IPR000131">
    <property type="entry name" value="ATP_synth_F1_gsu"/>
</dbReference>
<keyword evidence="6 10" id="KW-0406">Ion transport</keyword>
<evidence type="ECO:0000256" key="1">
    <source>
        <dbReference type="ARBA" id="ARBA00003456"/>
    </source>
</evidence>
<dbReference type="PANTHER" id="PTHR11693:SF22">
    <property type="entry name" value="ATP SYNTHASE SUBUNIT GAMMA, MITOCHONDRIAL"/>
    <property type="match status" value="1"/>
</dbReference>
<evidence type="ECO:0000256" key="5">
    <source>
        <dbReference type="ARBA" id="ARBA00022781"/>
    </source>
</evidence>
<evidence type="ECO:0000256" key="10">
    <source>
        <dbReference type="HAMAP-Rule" id="MF_00815"/>
    </source>
</evidence>
<keyword evidence="7 10" id="KW-0472">Membrane</keyword>
<reference evidence="11 12" key="1">
    <citation type="journal article" date="2016" name="Nat. Commun.">
        <title>Thousands of microbial genomes shed light on interconnected biogeochemical processes in an aquifer system.</title>
        <authorList>
            <person name="Anantharaman K."/>
            <person name="Brown C.T."/>
            <person name="Hug L.A."/>
            <person name="Sharon I."/>
            <person name="Castelle C.J."/>
            <person name="Probst A.J."/>
            <person name="Thomas B.C."/>
            <person name="Singh A."/>
            <person name="Wilkins M.J."/>
            <person name="Karaoz U."/>
            <person name="Brodie E.L."/>
            <person name="Williams K.H."/>
            <person name="Hubbard S.S."/>
            <person name="Banfield J.F."/>
        </authorList>
    </citation>
    <scope>NUCLEOTIDE SEQUENCE [LARGE SCALE GENOMIC DNA]</scope>
</reference>
<comment type="subunit">
    <text evidence="10">F-type ATPases have 2 components, CF(1) - the catalytic core - and CF(0) - the membrane proton channel. CF(1) has five subunits: alpha(3), beta(3), gamma(1), delta(1), epsilon(1). CF(0) has three main subunits: a, b and c.</text>
</comment>
<dbReference type="AlphaFoldDB" id="A0A1G2PUB7"/>
<dbReference type="PRINTS" id="PR00126">
    <property type="entry name" value="ATPASEGAMMA"/>
</dbReference>
<dbReference type="GO" id="GO:0005886">
    <property type="term" value="C:plasma membrane"/>
    <property type="evidence" value="ECO:0007669"/>
    <property type="project" value="UniProtKB-SubCell"/>
</dbReference>
<protein>
    <recommendedName>
        <fullName evidence="10">ATP synthase gamma chain</fullName>
    </recommendedName>
    <alternativeName>
        <fullName evidence="10">ATP synthase F1 sector gamma subunit</fullName>
    </alternativeName>
    <alternativeName>
        <fullName evidence="10">F-ATPase gamma subunit</fullName>
    </alternativeName>
</protein>
<dbReference type="GO" id="GO:0042777">
    <property type="term" value="P:proton motive force-driven plasma membrane ATP synthesis"/>
    <property type="evidence" value="ECO:0007669"/>
    <property type="project" value="UniProtKB-UniRule"/>
</dbReference>
<organism evidence="11 12">
    <name type="scientific">Candidatus Terrybacteria bacterium RIFCSPLOWO2_01_FULL_40_23</name>
    <dbReference type="NCBI Taxonomy" id="1802366"/>
    <lineage>
        <taxon>Bacteria</taxon>
        <taxon>Candidatus Terryibacteriota</taxon>
    </lineage>
</organism>
<evidence type="ECO:0000256" key="2">
    <source>
        <dbReference type="ARBA" id="ARBA00004170"/>
    </source>
</evidence>
<dbReference type="SUPFAM" id="SSF52943">
    <property type="entry name" value="ATP synthase (F1-ATPase), gamma subunit"/>
    <property type="match status" value="1"/>
</dbReference>
<keyword evidence="8 10" id="KW-0139">CF(1)</keyword>
<evidence type="ECO:0000256" key="7">
    <source>
        <dbReference type="ARBA" id="ARBA00023136"/>
    </source>
</evidence>
<keyword evidence="10" id="KW-1003">Cell membrane</keyword>
<name>A0A1G2PUB7_9BACT</name>
<evidence type="ECO:0000256" key="6">
    <source>
        <dbReference type="ARBA" id="ARBA00023065"/>
    </source>
</evidence>
<dbReference type="Pfam" id="PF00231">
    <property type="entry name" value="ATP-synt"/>
    <property type="match status" value="1"/>
</dbReference>
<dbReference type="GO" id="GO:0045259">
    <property type="term" value="C:proton-transporting ATP synthase complex"/>
    <property type="evidence" value="ECO:0007669"/>
    <property type="project" value="UniProtKB-KW"/>
</dbReference>
<proteinExistence type="inferred from homology"/>
<dbReference type="NCBIfam" id="TIGR01146">
    <property type="entry name" value="ATPsyn_F1gamma"/>
    <property type="match status" value="1"/>
</dbReference>
<evidence type="ECO:0000256" key="9">
    <source>
        <dbReference type="ARBA" id="ARBA00023310"/>
    </source>
</evidence>
<keyword evidence="9 10" id="KW-0066">ATP synthesis</keyword>
<evidence type="ECO:0000256" key="8">
    <source>
        <dbReference type="ARBA" id="ARBA00023196"/>
    </source>
</evidence>
<comment type="similarity">
    <text evidence="3 10">Belongs to the ATPase gamma chain family.</text>
</comment>
<accession>A0A1G2PUB7</accession>
<evidence type="ECO:0000256" key="3">
    <source>
        <dbReference type="ARBA" id="ARBA00007681"/>
    </source>
</evidence>
<comment type="function">
    <text evidence="1 10">Produces ATP from ADP in the presence of a proton gradient across the membrane. The gamma chain is believed to be important in regulating ATPase activity and the flow of protons through the CF(0) complex.</text>
</comment>
<comment type="caution">
    <text evidence="11">The sequence shown here is derived from an EMBL/GenBank/DDBJ whole genome shotgun (WGS) entry which is preliminary data.</text>
</comment>
<sequence>MAQNTRELRRRIKSTKSIRQITKAMEMIAASKMRKAQLAALSSRPYSVLAWEMLSSVAEKSEQFAGADAELFYKFLSRGIKVNLNKELIILITSNRGLCGSLNSQLVNAAFSIVKNNKDTFDELSASKYSFIIVGRKGLRSALRLGLDVFASYDGFENQPTFADTLPIARSVMDSFAGGQFKSVKLIYADFISTLKYEIRVTQLLPINIGDESVETKHAEFLFEPSPAEVLNSLIPRLIELQVYQALVENLASEHSARMVNMKNASDSARDIINDLTLTYNSVRQASITADLADIIGGRMAVK</sequence>
<dbReference type="InterPro" id="IPR035968">
    <property type="entry name" value="ATP_synth_F1_ATPase_gsu"/>
</dbReference>
<keyword evidence="4 10" id="KW-0813">Transport</keyword>
<dbReference type="EMBL" id="MHSW01000016">
    <property type="protein sequence ID" value="OHA51934.1"/>
    <property type="molecule type" value="Genomic_DNA"/>
</dbReference>
<dbReference type="Gene3D" id="3.40.1380.10">
    <property type="match status" value="1"/>
</dbReference>
<evidence type="ECO:0000256" key="4">
    <source>
        <dbReference type="ARBA" id="ARBA00022448"/>
    </source>
</evidence>
<evidence type="ECO:0000313" key="12">
    <source>
        <dbReference type="Proteomes" id="UP000176951"/>
    </source>
</evidence>
<dbReference type="GO" id="GO:0046933">
    <property type="term" value="F:proton-transporting ATP synthase activity, rotational mechanism"/>
    <property type="evidence" value="ECO:0007669"/>
    <property type="project" value="UniProtKB-UniRule"/>
</dbReference>
<evidence type="ECO:0000313" key="11">
    <source>
        <dbReference type="EMBL" id="OHA51934.1"/>
    </source>
</evidence>
<dbReference type="CDD" id="cd12151">
    <property type="entry name" value="F1-ATPase_gamma"/>
    <property type="match status" value="1"/>
</dbReference>
<gene>
    <name evidence="10" type="primary">atpG</name>
    <name evidence="11" type="ORF">A3A97_01920</name>
</gene>
<dbReference type="GO" id="GO:0005524">
    <property type="term" value="F:ATP binding"/>
    <property type="evidence" value="ECO:0007669"/>
    <property type="project" value="UniProtKB-UniRule"/>
</dbReference>
<comment type="subcellular location">
    <subcellularLocation>
        <location evidence="10">Cell membrane</location>
        <topology evidence="10">Peripheral membrane protein</topology>
    </subcellularLocation>
    <subcellularLocation>
        <location evidence="2">Membrane</location>
        <topology evidence="2">Peripheral membrane protein</topology>
    </subcellularLocation>
</comment>
<dbReference type="Proteomes" id="UP000176951">
    <property type="component" value="Unassembled WGS sequence"/>
</dbReference>